<name>A0A6S6T917_9BACT</name>
<evidence type="ECO:0000313" key="1">
    <source>
        <dbReference type="EMBL" id="CAA6817282.1"/>
    </source>
</evidence>
<gene>
    <name evidence="1" type="ORF">HELGO_WM42941</name>
</gene>
<protein>
    <submittedName>
        <fullName evidence="1">Uncharacterized protein</fullName>
    </submittedName>
</protein>
<dbReference type="EMBL" id="CACVAQ010000248">
    <property type="protein sequence ID" value="CAA6817282.1"/>
    <property type="molecule type" value="Genomic_DNA"/>
</dbReference>
<proteinExistence type="predicted"/>
<sequence>MFNFEGLIFNAPCTIKHSKFNIKH</sequence>
<organism evidence="1">
    <name type="scientific">uncultured Aureispira sp</name>
    <dbReference type="NCBI Taxonomy" id="1331704"/>
    <lineage>
        <taxon>Bacteria</taxon>
        <taxon>Pseudomonadati</taxon>
        <taxon>Bacteroidota</taxon>
        <taxon>Saprospiria</taxon>
        <taxon>Saprospirales</taxon>
        <taxon>Saprospiraceae</taxon>
        <taxon>Aureispira</taxon>
        <taxon>environmental samples</taxon>
    </lineage>
</organism>
<accession>A0A6S6T917</accession>
<dbReference type="AlphaFoldDB" id="A0A6S6T917"/>
<reference evidence="1" key="1">
    <citation type="submission" date="2020-01" db="EMBL/GenBank/DDBJ databases">
        <authorList>
            <person name="Meier V. D."/>
            <person name="Meier V D."/>
        </authorList>
    </citation>
    <scope>NUCLEOTIDE SEQUENCE</scope>
    <source>
        <strain evidence="1">HLG_WM_MAG_10</strain>
    </source>
</reference>
<feature type="non-terminal residue" evidence="1">
    <location>
        <position position="24"/>
    </location>
</feature>